<keyword evidence="3 5" id="KW-0687">Ribonucleoprotein</keyword>
<dbReference type="GO" id="GO:0022625">
    <property type="term" value="C:cytosolic large ribosomal subunit"/>
    <property type="evidence" value="ECO:0007669"/>
    <property type="project" value="TreeGrafter"/>
</dbReference>
<dbReference type="SUPFAM" id="SSF46561">
    <property type="entry name" value="Ribosomal protein L29 (L29p)"/>
    <property type="match status" value="1"/>
</dbReference>
<evidence type="ECO:0000256" key="5">
    <source>
        <dbReference type="HAMAP-Rule" id="MF_00374"/>
    </source>
</evidence>
<dbReference type="NCBIfam" id="TIGR00012">
    <property type="entry name" value="L29"/>
    <property type="match status" value="1"/>
</dbReference>
<accession>A0A6M3WVY0</accession>
<organism evidence="6">
    <name type="scientific">Pterocladia lucida</name>
    <name type="common">Red seaweed</name>
    <name type="synonym">Fucus lucidus</name>
    <dbReference type="NCBI Taxonomy" id="31408"/>
    <lineage>
        <taxon>Eukaryota</taxon>
        <taxon>Rhodophyta</taxon>
        <taxon>Florideophyceae</taxon>
        <taxon>Rhodymeniophycidae</taxon>
        <taxon>Gelidiales</taxon>
        <taxon>Pterocladiaceae</taxon>
        <taxon>Pterocladia</taxon>
    </lineage>
</organism>
<dbReference type="PANTHER" id="PTHR10916">
    <property type="entry name" value="60S RIBOSOMAL PROTEIN L35/50S RIBOSOMAL PROTEIN L29"/>
    <property type="match status" value="1"/>
</dbReference>
<dbReference type="EMBL" id="MT117916">
    <property type="protein sequence ID" value="QJH88328.1"/>
    <property type="molecule type" value="Genomic_DNA"/>
</dbReference>
<dbReference type="Gene3D" id="1.10.287.310">
    <property type="match status" value="1"/>
</dbReference>
<gene>
    <name evidence="5 6" type="primary">rpl29</name>
</gene>
<dbReference type="PANTHER" id="PTHR10916:SF0">
    <property type="entry name" value="LARGE RIBOSOMAL SUBUNIT PROTEIN UL29C"/>
    <property type="match status" value="1"/>
</dbReference>
<evidence type="ECO:0000256" key="1">
    <source>
        <dbReference type="ARBA" id="ARBA00009254"/>
    </source>
</evidence>
<dbReference type="InterPro" id="IPR036049">
    <property type="entry name" value="Ribosomal_uL29_sf"/>
</dbReference>
<keyword evidence="2 5" id="KW-0689">Ribosomal protein</keyword>
<geneLocation type="chloroplast" evidence="6"/>
<dbReference type="GO" id="GO:0009507">
    <property type="term" value="C:chloroplast"/>
    <property type="evidence" value="ECO:0007669"/>
    <property type="project" value="UniProtKB-SubCell"/>
</dbReference>
<evidence type="ECO:0000313" key="6">
    <source>
        <dbReference type="EMBL" id="QJH88328.1"/>
    </source>
</evidence>
<name>A0A6M3WVY0_PTELU</name>
<proteinExistence type="inferred from homology"/>
<dbReference type="Pfam" id="PF00831">
    <property type="entry name" value="Ribosomal_L29"/>
    <property type="match status" value="1"/>
</dbReference>
<reference evidence="6" key="1">
    <citation type="journal article" date="2020" name="J. Phycol.">
        <title>The Organelle Genomes in the Photosynthetic Red Algal Parasite Pterocladiophila hemisphaerica (Florideophyceae, Rhodophyta) Have Elevated Substitution Rates and Extreme Gene Loss in the Plastid Genome.</title>
        <authorList>
            <person name="Preuss M."/>
            <person name="Verbruggen H."/>
            <person name="Zuccarello G.C."/>
        </authorList>
    </citation>
    <scope>NUCLEOTIDE SEQUENCE</scope>
</reference>
<keyword evidence="6" id="KW-0150">Chloroplast</keyword>
<keyword evidence="6" id="KW-0934">Plastid</keyword>
<comment type="subcellular location">
    <subcellularLocation>
        <location evidence="5">Plastid</location>
        <location evidence="5">Chloroplast</location>
    </subcellularLocation>
</comment>
<dbReference type="HAMAP" id="MF_00374">
    <property type="entry name" value="Ribosomal_uL29"/>
    <property type="match status" value="1"/>
</dbReference>
<comment type="similarity">
    <text evidence="1 5">Belongs to the universal ribosomal protein uL29 family.</text>
</comment>
<sequence>MSLPKVQDINKTDTETINQEIIKLKRELLNIKIKQKTQQKVQPHLFKHKKHSLAQLLTIKTQINNL</sequence>
<evidence type="ECO:0000256" key="2">
    <source>
        <dbReference type="ARBA" id="ARBA00022980"/>
    </source>
</evidence>
<dbReference type="GO" id="GO:0006412">
    <property type="term" value="P:translation"/>
    <property type="evidence" value="ECO:0007669"/>
    <property type="project" value="UniProtKB-UniRule"/>
</dbReference>
<dbReference type="AlphaFoldDB" id="A0A6M3WVY0"/>
<dbReference type="InterPro" id="IPR001854">
    <property type="entry name" value="Ribosomal_uL29"/>
</dbReference>
<evidence type="ECO:0000256" key="3">
    <source>
        <dbReference type="ARBA" id="ARBA00023274"/>
    </source>
</evidence>
<protein>
    <recommendedName>
        <fullName evidence="4 5">Large ribosomal subunit protein uL29c</fullName>
    </recommendedName>
</protein>
<dbReference type="GO" id="GO:0003735">
    <property type="term" value="F:structural constituent of ribosome"/>
    <property type="evidence" value="ECO:0007669"/>
    <property type="project" value="InterPro"/>
</dbReference>
<evidence type="ECO:0000256" key="4">
    <source>
        <dbReference type="ARBA" id="ARBA00040028"/>
    </source>
</evidence>
<dbReference type="InterPro" id="IPR050063">
    <property type="entry name" value="Ribosomal_protein_uL29"/>
</dbReference>